<dbReference type="OrthoDB" id="5192220at2"/>
<reference evidence="1 2" key="1">
    <citation type="submission" date="2015-07" db="EMBL/GenBank/DDBJ databases">
        <title>Genome sequence of Ornatilinea apprima DSM 23815.</title>
        <authorList>
            <person name="Hemp J."/>
            <person name="Ward L.M."/>
            <person name="Pace L.A."/>
            <person name="Fischer W.W."/>
        </authorList>
    </citation>
    <scope>NUCLEOTIDE SEQUENCE [LARGE SCALE GENOMIC DNA]</scope>
    <source>
        <strain evidence="1 2">P3M-1</strain>
    </source>
</reference>
<dbReference type="InterPro" id="IPR019660">
    <property type="entry name" value="Put_sensory_transdc_reg_YbjN"/>
</dbReference>
<organism evidence="1 2">
    <name type="scientific">Ornatilinea apprima</name>
    <dbReference type="NCBI Taxonomy" id="1134406"/>
    <lineage>
        <taxon>Bacteria</taxon>
        <taxon>Bacillati</taxon>
        <taxon>Chloroflexota</taxon>
        <taxon>Anaerolineae</taxon>
        <taxon>Anaerolineales</taxon>
        <taxon>Anaerolineaceae</taxon>
        <taxon>Ornatilinea</taxon>
    </lineage>
</organism>
<dbReference type="AlphaFoldDB" id="A0A0P6XPQ9"/>
<dbReference type="EMBL" id="LGCL01000042">
    <property type="protein sequence ID" value="KPL71225.1"/>
    <property type="molecule type" value="Genomic_DNA"/>
</dbReference>
<dbReference type="PATRIC" id="fig|1134406.4.peg.2797"/>
<evidence type="ECO:0000313" key="1">
    <source>
        <dbReference type="EMBL" id="KPL71225.1"/>
    </source>
</evidence>
<evidence type="ECO:0008006" key="3">
    <source>
        <dbReference type="Google" id="ProtNLM"/>
    </source>
</evidence>
<dbReference type="RefSeq" id="WP_075064374.1">
    <property type="nucleotide sequence ID" value="NZ_LGCL01000042.1"/>
</dbReference>
<dbReference type="Pfam" id="PF10722">
    <property type="entry name" value="YbjN"/>
    <property type="match status" value="1"/>
</dbReference>
<name>A0A0P6XPQ9_9CHLR</name>
<sequence>METLFETVVRYFTQEEWYFLKMDSRPTLQMSFNGSNGKWLCNANVNEEKGFFSFYSVCPINVPEERRATVAEFLTRANYGLMIGNFEMDYRDGEVRYKTSLDVENSEINLSLIGNLVNVNLLMMDRYLPGILMCIYGNETAEAAIHSIEGEG</sequence>
<evidence type="ECO:0000313" key="2">
    <source>
        <dbReference type="Proteomes" id="UP000050417"/>
    </source>
</evidence>
<protein>
    <recommendedName>
        <fullName evidence="3">YbjN domain-containing protein</fullName>
    </recommendedName>
</protein>
<comment type="caution">
    <text evidence="1">The sequence shown here is derived from an EMBL/GenBank/DDBJ whole genome shotgun (WGS) entry which is preliminary data.</text>
</comment>
<gene>
    <name evidence="1" type="ORF">ADN00_17655</name>
</gene>
<proteinExistence type="predicted"/>
<accession>A0A0P6XPQ9</accession>
<dbReference type="STRING" id="1134406.ADN00_17655"/>
<keyword evidence="2" id="KW-1185">Reference proteome</keyword>
<dbReference type="CDD" id="cd17033">
    <property type="entry name" value="DR1245-like"/>
    <property type="match status" value="1"/>
</dbReference>
<dbReference type="Proteomes" id="UP000050417">
    <property type="component" value="Unassembled WGS sequence"/>
</dbReference>